<organism evidence="2 3">
    <name type="scientific">Leptomonas seymouri</name>
    <dbReference type="NCBI Taxonomy" id="5684"/>
    <lineage>
        <taxon>Eukaryota</taxon>
        <taxon>Discoba</taxon>
        <taxon>Euglenozoa</taxon>
        <taxon>Kinetoplastea</taxon>
        <taxon>Metakinetoplastina</taxon>
        <taxon>Trypanosomatida</taxon>
        <taxon>Trypanosomatidae</taxon>
        <taxon>Leishmaniinae</taxon>
        <taxon>Leptomonas</taxon>
    </lineage>
</organism>
<name>A0A0N1HUJ3_LEPSE</name>
<feature type="region of interest" description="Disordered" evidence="1">
    <location>
        <begin position="420"/>
        <end position="445"/>
    </location>
</feature>
<sequence length="671" mass="71300">MYAISRLLLYVGSASSSTGGGAHKDYRNSAKLSEAFHTVHQRSGLDFDHVVIDVPHLLHSVAYLARDLVGLERDRETVRIAQRQLQTVLLRRLPPRKSLALLFDGSEPLWQLERTRLFPGRRYDTKFYRSCASPMPYLLEETLRSAAMELRAPPPETVISGPATPGLSEGKISAYLLDLAARIVHPPTYPPNLCPAVKASDSICLVGAPELALLGLGMAPLKNITAMSLHHGELTCCSLQDTMAWLRLHHLLPPSTAAAVAGEAQSNGSTWSGATPTQQRLAAVRTDAVFLYLLTNGHSTTGLPQVMATPFADVWDAYMELNGSLQGTESEASAATADGENIDAPRFRSLLFDEEPLTQGHLDRPTLRLRVTALVKLLVRVYRNVAGVAASVPSSSKPTPHAATLLTLALQTHGLLCSGGVPSPGWSPTPDGNSSDSSSKSPAPLTGTVMLDKYPKLSVEQLLQHLSYLVSSAPATSQAGAPASTSLYLCPPRVRTFGLTGAEVLLMTATRAEHIHQLLPLYVRGHCLPAGVAESIVGTRNVHEALHKTQKALGRVVGQAQRELAVMAAAETTATTDNKADGANGGVDTHTTTAAAPAKASTAELAGPHPALTHLPSHLFVRTTGSSGPPPGWAYYGVHLGVKAEAMSVRYRLNTAEAGTSCVASGGELKE</sequence>
<comment type="caution">
    <text evidence="2">The sequence shown here is derived from an EMBL/GenBank/DDBJ whole genome shotgun (WGS) entry which is preliminary data.</text>
</comment>
<dbReference type="OMA" id="RSCASPM"/>
<dbReference type="EMBL" id="LJSK01000309">
    <property type="protein sequence ID" value="KPI83918.1"/>
    <property type="molecule type" value="Genomic_DNA"/>
</dbReference>
<protein>
    <submittedName>
        <fullName evidence="2">MP99 putative mitochondrial</fullName>
    </submittedName>
</protein>
<evidence type="ECO:0000313" key="3">
    <source>
        <dbReference type="Proteomes" id="UP000038009"/>
    </source>
</evidence>
<gene>
    <name evidence="2" type="ORF">ABL78_7036</name>
</gene>
<dbReference type="VEuPathDB" id="TriTrypDB:Lsey_0309_0040"/>
<evidence type="ECO:0000313" key="2">
    <source>
        <dbReference type="EMBL" id="KPI83918.1"/>
    </source>
</evidence>
<reference evidence="2 3" key="1">
    <citation type="journal article" date="2015" name="PLoS Pathog.">
        <title>Leptomonas seymouri: Adaptations to the Dixenous Life Cycle Analyzed by Genome Sequencing, Transcriptome Profiling and Co-infection with Leishmania donovani.</title>
        <authorList>
            <person name="Kraeva N."/>
            <person name="Butenko A."/>
            <person name="Hlavacova J."/>
            <person name="Kostygov A."/>
            <person name="Myskova J."/>
            <person name="Grybchuk D."/>
            <person name="Lestinova T."/>
            <person name="Votypka J."/>
            <person name="Volf P."/>
            <person name="Opperdoes F."/>
            <person name="Flegontov P."/>
            <person name="Lukes J."/>
            <person name="Yurchenko V."/>
        </authorList>
    </citation>
    <scope>NUCLEOTIDE SEQUENCE [LARGE SCALE GENOMIC DNA]</scope>
    <source>
        <strain evidence="2 3">ATCC 30220</strain>
    </source>
</reference>
<evidence type="ECO:0000256" key="1">
    <source>
        <dbReference type="SAM" id="MobiDB-lite"/>
    </source>
</evidence>
<accession>A0A0N1HUJ3</accession>
<feature type="compositionally biased region" description="Low complexity" evidence="1">
    <location>
        <begin position="428"/>
        <end position="444"/>
    </location>
</feature>
<dbReference type="AlphaFoldDB" id="A0A0N1HUJ3"/>
<dbReference type="OrthoDB" id="9975959at2759"/>
<keyword evidence="3" id="KW-1185">Reference proteome</keyword>
<dbReference type="Proteomes" id="UP000038009">
    <property type="component" value="Unassembled WGS sequence"/>
</dbReference>
<proteinExistence type="predicted"/>